<proteinExistence type="predicted"/>
<gene>
    <name evidence="2" type="ORF">AVEN_207962_1</name>
</gene>
<reference evidence="2 3" key="1">
    <citation type="journal article" date="2019" name="Sci. Rep.">
        <title>Orb-weaving spider Araneus ventricosus genome elucidates the spidroin gene catalogue.</title>
        <authorList>
            <person name="Kono N."/>
            <person name="Nakamura H."/>
            <person name="Ohtoshi R."/>
            <person name="Moran D.A.P."/>
            <person name="Shinohara A."/>
            <person name="Yoshida Y."/>
            <person name="Fujiwara M."/>
            <person name="Mori M."/>
            <person name="Tomita M."/>
            <person name="Arakawa K."/>
        </authorList>
    </citation>
    <scope>NUCLEOTIDE SEQUENCE [LARGE SCALE GENOMIC DNA]</scope>
</reference>
<dbReference type="EMBL" id="BGPR01044634">
    <property type="protein sequence ID" value="GBO21445.1"/>
    <property type="molecule type" value="Genomic_DNA"/>
</dbReference>
<dbReference type="AlphaFoldDB" id="A0A4Y2V812"/>
<evidence type="ECO:0000256" key="1">
    <source>
        <dbReference type="SAM" id="MobiDB-lite"/>
    </source>
</evidence>
<dbReference type="Proteomes" id="UP000499080">
    <property type="component" value="Unassembled WGS sequence"/>
</dbReference>
<evidence type="ECO:0000313" key="3">
    <source>
        <dbReference type="Proteomes" id="UP000499080"/>
    </source>
</evidence>
<organism evidence="2 3">
    <name type="scientific">Araneus ventricosus</name>
    <name type="common">Orbweaver spider</name>
    <name type="synonym">Epeira ventricosa</name>
    <dbReference type="NCBI Taxonomy" id="182803"/>
    <lineage>
        <taxon>Eukaryota</taxon>
        <taxon>Metazoa</taxon>
        <taxon>Ecdysozoa</taxon>
        <taxon>Arthropoda</taxon>
        <taxon>Chelicerata</taxon>
        <taxon>Arachnida</taxon>
        <taxon>Araneae</taxon>
        <taxon>Araneomorphae</taxon>
        <taxon>Entelegynae</taxon>
        <taxon>Araneoidea</taxon>
        <taxon>Araneidae</taxon>
        <taxon>Araneus</taxon>
    </lineage>
</organism>
<accession>A0A4Y2V812</accession>
<keyword evidence="3" id="KW-1185">Reference proteome</keyword>
<evidence type="ECO:0000313" key="2">
    <source>
        <dbReference type="EMBL" id="GBO21445.1"/>
    </source>
</evidence>
<comment type="caution">
    <text evidence="2">The sequence shown here is derived from an EMBL/GenBank/DDBJ whole genome shotgun (WGS) entry which is preliminary data.</text>
</comment>
<protein>
    <submittedName>
        <fullName evidence="2">Uncharacterized protein</fullName>
    </submittedName>
</protein>
<name>A0A4Y2V812_ARAVE</name>
<feature type="region of interest" description="Disordered" evidence="1">
    <location>
        <begin position="32"/>
        <end position="53"/>
    </location>
</feature>
<sequence length="137" mass="15724">MAENSSVIKGVKSVQSTVCTFLKRQNRTPSLTPVPVNSPVTERFDGQDRKKPHVPLPDAIAAIGPVGWTYGHGTDGRHENFIRKKQTFILYTIQTFAILQFRISFHCIRCCFSLFFEGRERYRYLELLGSARWEVES</sequence>